<dbReference type="PANTHER" id="PTHR20872:SF1">
    <property type="entry name" value="F-BOX DOMAIN-CONTAINING PROTEIN"/>
    <property type="match status" value="1"/>
</dbReference>
<accession>A0ABD1EKR7</accession>
<dbReference type="InterPro" id="IPR032675">
    <property type="entry name" value="LRR_dom_sf"/>
</dbReference>
<dbReference type="Gene3D" id="3.80.10.10">
    <property type="entry name" value="Ribonuclease Inhibitor"/>
    <property type="match status" value="1"/>
</dbReference>
<organism evidence="2 3">
    <name type="scientific">Hypothenemus hampei</name>
    <name type="common">Coffee berry borer</name>
    <dbReference type="NCBI Taxonomy" id="57062"/>
    <lineage>
        <taxon>Eukaryota</taxon>
        <taxon>Metazoa</taxon>
        <taxon>Ecdysozoa</taxon>
        <taxon>Arthropoda</taxon>
        <taxon>Hexapoda</taxon>
        <taxon>Insecta</taxon>
        <taxon>Pterygota</taxon>
        <taxon>Neoptera</taxon>
        <taxon>Endopterygota</taxon>
        <taxon>Coleoptera</taxon>
        <taxon>Polyphaga</taxon>
        <taxon>Cucujiformia</taxon>
        <taxon>Curculionidae</taxon>
        <taxon>Scolytinae</taxon>
        <taxon>Hypothenemus</taxon>
    </lineage>
</organism>
<reference evidence="2 3" key="1">
    <citation type="submission" date="2024-05" db="EMBL/GenBank/DDBJ databases">
        <title>Genetic variation in Jamaican populations of the coffee berry borer (Hypothenemus hampei).</title>
        <authorList>
            <person name="Errbii M."/>
            <person name="Myrie A."/>
        </authorList>
    </citation>
    <scope>NUCLEOTIDE SEQUENCE [LARGE SCALE GENOMIC DNA]</scope>
    <source>
        <strain evidence="2">JA-Hopewell-2020-01-JO</strain>
        <tissue evidence="2">Whole body</tissue>
    </source>
</reference>
<dbReference type="AlphaFoldDB" id="A0ABD1EKR7"/>
<dbReference type="Proteomes" id="UP001566132">
    <property type="component" value="Unassembled WGS sequence"/>
</dbReference>
<keyword evidence="3" id="KW-1185">Reference proteome</keyword>
<dbReference type="PROSITE" id="PS50181">
    <property type="entry name" value="FBOX"/>
    <property type="match status" value="1"/>
</dbReference>
<dbReference type="PANTHER" id="PTHR20872">
    <property type="match status" value="1"/>
</dbReference>
<protein>
    <recommendedName>
        <fullName evidence="1">F-box domain-containing protein</fullName>
    </recommendedName>
</protein>
<dbReference type="SUPFAM" id="SSF81383">
    <property type="entry name" value="F-box domain"/>
    <property type="match status" value="1"/>
</dbReference>
<name>A0ABD1EKR7_HYPHA</name>
<comment type="caution">
    <text evidence="2">The sequence shown here is derived from an EMBL/GenBank/DDBJ whole genome shotgun (WGS) entry which is preliminary data.</text>
</comment>
<evidence type="ECO:0000313" key="3">
    <source>
        <dbReference type="Proteomes" id="UP001566132"/>
    </source>
</evidence>
<dbReference type="EMBL" id="JBDJPC010000007">
    <property type="protein sequence ID" value="KAL1494260.1"/>
    <property type="molecule type" value="Genomic_DNA"/>
</dbReference>
<dbReference type="InterPro" id="IPR036047">
    <property type="entry name" value="F-box-like_dom_sf"/>
</dbReference>
<dbReference type="Pfam" id="PF00646">
    <property type="entry name" value="F-box"/>
    <property type="match status" value="1"/>
</dbReference>
<evidence type="ECO:0000313" key="2">
    <source>
        <dbReference type="EMBL" id="KAL1494260.1"/>
    </source>
</evidence>
<proteinExistence type="predicted"/>
<dbReference type="InterPro" id="IPR001810">
    <property type="entry name" value="F-box_dom"/>
</dbReference>
<feature type="domain" description="F-box" evidence="1">
    <location>
        <begin position="64"/>
        <end position="110"/>
    </location>
</feature>
<dbReference type="Gene3D" id="1.20.1280.50">
    <property type="match status" value="1"/>
</dbReference>
<evidence type="ECO:0000259" key="1">
    <source>
        <dbReference type="PROSITE" id="PS50181"/>
    </source>
</evidence>
<dbReference type="SMART" id="SM00256">
    <property type="entry name" value="FBOX"/>
    <property type="match status" value="1"/>
</dbReference>
<gene>
    <name evidence="2" type="ORF">ABEB36_009884</name>
</gene>
<sequence>MDSGGWVIDENDEAVHNSFLAKTDRNHRFSKQVWYEMYKSKPTIGTQAMFIDIDQPECSTKNEYSQWNDLPDLLLEEVFSYLSIKERYYASCVCKNWHNAFYLPYVWKQFVLEDHTLTRSKFNYYLGWQYVLDHLRTSLCLQAIGKNIKKLIIKPMLNFSNLYEFMNILSWYIEQQIQKDNKVIGVGNNIQHLKFTFPCDMDTREDEDEERVRLFGTGGKLLAGLKRLMGNLNHLQTLELIDLMLEPNEAQFLLDEVCQTCCMTLKKLSLINTTKIPYQILHVGVFLKLSELRISPQNLGNDLVELLGFVQLKHLHIVQNRYTTEEGFIKPISPSIWKKVRLQNQGLNVHLELESKKYKNLVWQEGAPVRSILYDSPEIGIKVDTLLTILDMFKHDLRAYGHLNIPKFHMPKAFCDRNDENLVLLVRSCKYLTTLVVTEKISTSTVLLIAYTGRNLKWFHVRRNAVILKCDWPKSLEWTDEFHTWLKINSKSYELVEKEVTQLLGYKWNFLSDKDFNRLEVNLHDF</sequence>